<organism evidence="1 2">
    <name type="scientific">Kitasatospora albolonga</name>
    <dbReference type="NCBI Taxonomy" id="68173"/>
    <lineage>
        <taxon>Bacteria</taxon>
        <taxon>Bacillati</taxon>
        <taxon>Actinomycetota</taxon>
        <taxon>Actinomycetes</taxon>
        <taxon>Kitasatosporales</taxon>
        <taxon>Streptomycetaceae</taxon>
        <taxon>Kitasatospora</taxon>
    </lineage>
</organism>
<dbReference type="EMBL" id="CP020563">
    <property type="protein sequence ID" value="ARF77226.1"/>
    <property type="molecule type" value="Genomic_DNA"/>
</dbReference>
<protein>
    <recommendedName>
        <fullName evidence="3">PE-PGRS family protein</fullName>
    </recommendedName>
</protein>
<sequence length="491" mass="51278">MLTYHEVMTTDFGLLTKAATAWDDTAAEFKKIEERYKSAILPVATGPSWVGVSADAADRRFAGTHYEYRAAQTQAKATAKLLRAGARRFAELKKTLETARADAVDAGMKVSEQGRVAYDYDRLTGQQRADLEADAKALQKVKENEASWAEYIDACVKSFDEADKDLKASLEAVVKDSVNGSEANDMTLGGGFNGRAKGAIVEAAPATADGGVSLDLSSLMMDPKKETLSMWAARAQGDIVTRLTGNAEWGRLYSRYVSGTVSIAAFARATKVSVGGALALIQAYRNPALLNAPSTWTARLVNGSLHVPQVTSALNGIAPGARAAIGGSHALAAQYGSYMKNGALVTPTASQVNLLTVAEKGGVANAAKAAGAMRGLGVVGSAGATLYGVANLSTYDSEKIAKNPDKFASDLTGTAFNATLTAAMVAPNPVTVGLAVGTGVIYAGALAWENRENIADAWNTSTEWVGDKAEDIGEGIVSGASKVGKFLNPFD</sequence>
<proteinExistence type="predicted"/>
<accession>A0ABC8C460</accession>
<keyword evidence="2" id="KW-1185">Reference proteome</keyword>
<evidence type="ECO:0000313" key="1">
    <source>
        <dbReference type="EMBL" id="ARF77226.1"/>
    </source>
</evidence>
<evidence type="ECO:0008006" key="3">
    <source>
        <dbReference type="Google" id="ProtNLM"/>
    </source>
</evidence>
<reference evidence="1 2" key="1">
    <citation type="submission" date="2017-04" db="EMBL/GenBank/DDBJ databases">
        <title>The complete genome sequence of Streptomyces albolongus YIM 101047, the producer of novel bafilomycins and novel odoriferous sesquiterpenoids.</title>
        <authorList>
            <person name="Yin M."/>
            <person name="Jiang Y."/>
        </authorList>
    </citation>
    <scope>NUCLEOTIDE SEQUENCE [LARGE SCALE GENOMIC DNA]</scope>
    <source>
        <strain evidence="1 2">YIM 101047</strain>
    </source>
</reference>
<name>A0ABC8C460_9ACTN</name>
<dbReference type="Proteomes" id="UP000192251">
    <property type="component" value="Chromosome"/>
</dbReference>
<dbReference type="AlphaFoldDB" id="A0ABC8C460"/>
<gene>
    <name evidence="1" type="ORF">B7C62_17715</name>
</gene>
<evidence type="ECO:0000313" key="2">
    <source>
        <dbReference type="Proteomes" id="UP000192251"/>
    </source>
</evidence>
<dbReference type="KEGG" id="kab:B7C62_17715"/>